<reference evidence="3" key="1">
    <citation type="journal article" date="2019" name="Int. J. Syst. Evol. Microbiol.">
        <title>The Global Catalogue of Microorganisms (GCM) 10K type strain sequencing project: providing services to taxonomists for standard genome sequencing and annotation.</title>
        <authorList>
            <consortium name="The Broad Institute Genomics Platform"/>
            <consortium name="The Broad Institute Genome Sequencing Center for Infectious Disease"/>
            <person name="Wu L."/>
            <person name="Ma J."/>
        </authorList>
    </citation>
    <scope>NUCLEOTIDE SEQUENCE [LARGE SCALE GENOMIC DNA]</scope>
    <source>
        <strain evidence="3">CGMCC 1.12449</strain>
    </source>
</reference>
<gene>
    <name evidence="2" type="ORF">ACFSAG_14565</name>
</gene>
<dbReference type="Gene3D" id="3.40.50.1820">
    <property type="entry name" value="alpha/beta hydrolase"/>
    <property type="match status" value="1"/>
</dbReference>
<comment type="caution">
    <text evidence="2">The sequence shown here is derived from an EMBL/GenBank/DDBJ whole genome shotgun (WGS) entry which is preliminary data.</text>
</comment>
<dbReference type="SUPFAM" id="SSF53474">
    <property type="entry name" value="alpha/beta-Hydrolases"/>
    <property type="match status" value="1"/>
</dbReference>
<dbReference type="InterPro" id="IPR022742">
    <property type="entry name" value="Hydrolase_4"/>
</dbReference>
<dbReference type="EMBL" id="JBHUEL010000012">
    <property type="protein sequence ID" value="MFD1768065.1"/>
    <property type="molecule type" value="Genomic_DNA"/>
</dbReference>
<evidence type="ECO:0000313" key="2">
    <source>
        <dbReference type="EMBL" id="MFD1768065.1"/>
    </source>
</evidence>
<keyword evidence="3" id="KW-1185">Reference proteome</keyword>
<dbReference type="GO" id="GO:0016787">
    <property type="term" value="F:hydrolase activity"/>
    <property type="evidence" value="ECO:0007669"/>
    <property type="project" value="UniProtKB-KW"/>
</dbReference>
<name>A0ABW4MGI9_9SPHN</name>
<proteinExistence type="predicted"/>
<dbReference type="InterPro" id="IPR029058">
    <property type="entry name" value="AB_hydrolase_fold"/>
</dbReference>
<dbReference type="Proteomes" id="UP001597215">
    <property type="component" value="Unassembled WGS sequence"/>
</dbReference>
<evidence type="ECO:0000259" key="1">
    <source>
        <dbReference type="Pfam" id="PF12146"/>
    </source>
</evidence>
<feature type="domain" description="Serine aminopeptidase S33" evidence="1">
    <location>
        <begin position="42"/>
        <end position="158"/>
    </location>
</feature>
<organism evidence="2 3">
    <name type="scientific">Sphingorhabdus buctiana</name>
    <dbReference type="NCBI Taxonomy" id="1508805"/>
    <lineage>
        <taxon>Bacteria</taxon>
        <taxon>Pseudomonadati</taxon>
        <taxon>Pseudomonadota</taxon>
        <taxon>Alphaproteobacteria</taxon>
        <taxon>Sphingomonadales</taxon>
        <taxon>Sphingomonadaceae</taxon>
        <taxon>Sphingorhabdus</taxon>
    </lineage>
</organism>
<dbReference type="InterPro" id="IPR017531">
    <property type="entry name" value="Hydrolase-1_PEP"/>
</dbReference>
<accession>A0ABW4MGI9</accession>
<evidence type="ECO:0000313" key="3">
    <source>
        <dbReference type="Proteomes" id="UP001597215"/>
    </source>
</evidence>
<dbReference type="Pfam" id="PF12146">
    <property type="entry name" value="Hydrolase_4"/>
    <property type="match status" value="1"/>
</dbReference>
<protein>
    <submittedName>
        <fullName evidence="2">Hydrolase 1, exosortase A system-associated</fullName>
    </submittedName>
</protein>
<dbReference type="NCBIfam" id="TIGR03100">
    <property type="entry name" value="hydr1_PEP"/>
    <property type="match status" value="1"/>
</dbReference>
<dbReference type="RefSeq" id="WP_381516332.1">
    <property type="nucleotide sequence ID" value="NZ_JBHUEL010000012.1"/>
</dbReference>
<keyword evidence="2" id="KW-0378">Hydrolase</keyword>
<sequence>MRRLTGFVCEGAWCAATLDTGDSDTGLLIVSGGNEIRSGAHAGYASLAAHFATQGHPVFRYDRRGIGESEGANAGFESSAADIAAAIAAFRAEMPNLRRLVAFGNCDAASALALFHQPLAIDHLVLANPWVIEAAEQDTPAPISPAAIRSRYWARLKNPRSLIDLLTGKVDISKLAAGLARATHKDGPSGLAQRISGALTASSVQTTILLANRDTTAMAFASAWNSSAFSVVRQRSNIALHSIDSASHSFADAKAKQWLIAQIEKALAI</sequence>